<accession>A0A7S2H4R4</accession>
<protein>
    <submittedName>
        <fullName evidence="2">Uncharacterized protein</fullName>
    </submittedName>
</protein>
<dbReference type="EMBL" id="HBGV01005783">
    <property type="protein sequence ID" value="CAD9480300.1"/>
    <property type="molecule type" value="Transcribed_RNA"/>
</dbReference>
<gene>
    <name evidence="2" type="ORF">HTAM1171_LOCUS3478</name>
</gene>
<evidence type="ECO:0000256" key="1">
    <source>
        <dbReference type="SAM" id="MobiDB-lite"/>
    </source>
</evidence>
<dbReference type="AlphaFoldDB" id="A0A7S2H4R4"/>
<sequence length="169" mass="18782">MIAVVVCCRHPTNKIKRKNMVTSTKAKTNNDDSPIQQNEMFQPSPLKKYGLEDEITQPAPSLEKVDMGQNVSLAPPLGGVKCQGGISDSIPFTPSESKEKQIHHSSKEEKPVDWDDEKLRPIPLIQPIKPCFPPHHGPMGHLTNGSINKLSMSSFNCSSRSIIWERKEG</sequence>
<feature type="region of interest" description="Disordered" evidence="1">
    <location>
        <begin position="84"/>
        <end position="116"/>
    </location>
</feature>
<evidence type="ECO:0000313" key="2">
    <source>
        <dbReference type="EMBL" id="CAD9480300.1"/>
    </source>
</evidence>
<organism evidence="2">
    <name type="scientific">Helicotheca tamesis</name>
    <dbReference type="NCBI Taxonomy" id="374047"/>
    <lineage>
        <taxon>Eukaryota</taxon>
        <taxon>Sar</taxon>
        <taxon>Stramenopiles</taxon>
        <taxon>Ochrophyta</taxon>
        <taxon>Bacillariophyta</taxon>
        <taxon>Mediophyceae</taxon>
        <taxon>Lithodesmiophycidae</taxon>
        <taxon>Lithodesmiales</taxon>
        <taxon>Lithodesmiaceae</taxon>
        <taxon>Helicotheca</taxon>
    </lineage>
</organism>
<reference evidence="2" key="1">
    <citation type="submission" date="2021-01" db="EMBL/GenBank/DDBJ databases">
        <authorList>
            <person name="Corre E."/>
            <person name="Pelletier E."/>
            <person name="Niang G."/>
            <person name="Scheremetjew M."/>
            <person name="Finn R."/>
            <person name="Kale V."/>
            <person name="Holt S."/>
            <person name="Cochrane G."/>
            <person name="Meng A."/>
            <person name="Brown T."/>
            <person name="Cohen L."/>
        </authorList>
    </citation>
    <scope>NUCLEOTIDE SEQUENCE</scope>
    <source>
        <strain evidence="2">CCMP826</strain>
    </source>
</reference>
<name>A0A7S2H4R4_9STRA</name>
<proteinExistence type="predicted"/>
<feature type="compositionally biased region" description="Basic and acidic residues" evidence="1">
    <location>
        <begin position="96"/>
        <end position="116"/>
    </location>
</feature>